<sequence>SVQDVLPSDLKKYFDRDSFYLDGSLSGQHRAPQAYDAVWAIALALNNTLTYLKQT</sequence>
<comment type="caution">
    <text evidence="1">The sequence shown here is derived from an EMBL/GenBank/DDBJ whole genome shotgun (WGS) entry which is preliminary data.</text>
</comment>
<reference evidence="1" key="2">
    <citation type="submission" date="2023-04" db="EMBL/GenBank/DDBJ databases">
        <authorList>
            <person name="Bu L."/>
            <person name="Lu L."/>
            <person name="Laidemitt M.R."/>
            <person name="Zhang S.M."/>
            <person name="Mutuku M."/>
            <person name="Mkoji G."/>
            <person name="Steinauer M."/>
            <person name="Loker E.S."/>
        </authorList>
    </citation>
    <scope>NUCLEOTIDE SEQUENCE</scope>
    <source>
        <strain evidence="1">KasaAsao</strain>
        <tissue evidence="1">Whole Snail</tissue>
    </source>
</reference>
<feature type="non-terminal residue" evidence="1">
    <location>
        <position position="55"/>
    </location>
</feature>
<dbReference type="AlphaFoldDB" id="A0AAD8BM64"/>
<dbReference type="Proteomes" id="UP001233172">
    <property type="component" value="Unassembled WGS sequence"/>
</dbReference>
<protein>
    <submittedName>
        <fullName evidence="1">Gamma-aminobutyric acid type B receptor subunit 2</fullName>
    </submittedName>
</protein>
<reference evidence="1" key="1">
    <citation type="journal article" date="2023" name="PLoS Negl. Trop. Dis.">
        <title>A genome sequence for Biomphalaria pfeifferi, the major vector snail for the human-infecting parasite Schistosoma mansoni.</title>
        <authorList>
            <person name="Bu L."/>
            <person name="Lu L."/>
            <person name="Laidemitt M.R."/>
            <person name="Zhang S.M."/>
            <person name="Mutuku M."/>
            <person name="Mkoji G."/>
            <person name="Steinauer M."/>
            <person name="Loker E.S."/>
        </authorList>
    </citation>
    <scope>NUCLEOTIDE SEQUENCE</scope>
    <source>
        <strain evidence="1">KasaAsao</strain>
    </source>
</reference>
<dbReference type="EMBL" id="JASAOG010000060">
    <property type="protein sequence ID" value="KAK0056692.1"/>
    <property type="molecule type" value="Genomic_DNA"/>
</dbReference>
<keyword evidence="1" id="KW-0675">Receptor</keyword>
<dbReference type="InterPro" id="IPR028082">
    <property type="entry name" value="Peripla_BP_I"/>
</dbReference>
<accession>A0AAD8BM64</accession>
<keyword evidence="2" id="KW-1185">Reference proteome</keyword>
<name>A0AAD8BM64_BIOPF</name>
<gene>
    <name evidence="1" type="ORF">Bpfe_013910</name>
</gene>
<proteinExistence type="predicted"/>
<feature type="non-terminal residue" evidence="1">
    <location>
        <position position="1"/>
    </location>
</feature>
<dbReference type="Gene3D" id="3.40.50.2300">
    <property type="match status" value="1"/>
</dbReference>
<dbReference type="SUPFAM" id="SSF53822">
    <property type="entry name" value="Periplasmic binding protein-like I"/>
    <property type="match status" value="1"/>
</dbReference>
<evidence type="ECO:0000313" key="2">
    <source>
        <dbReference type="Proteomes" id="UP001233172"/>
    </source>
</evidence>
<organism evidence="1 2">
    <name type="scientific">Biomphalaria pfeifferi</name>
    <name type="common">Bloodfluke planorb</name>
    <name type="synonym">Freshwater snail</name>
    <dbReference type="NCBI Taxonomy" id="112525"/>
    <lineage>
        <taxon>Eukaryota</taxon>
        <taxon>Metazoa</taxon>
        <taxon>Spiralia</taxon>
        <taxon>Lophotrochozoa</taxon>
        <taxon>Mollusca</taxon>
        <taxon>Gastropoda</taxon>
        <taxon>Heterobranchia</taxon>
        <taxon>Euthyneura</taxon>
        <taxon>Panpulmonata</taxon>
        <taxon>Hygrophila</taxon>
        <taxon>Lymnaeoidea</taxon>
        <taxon>Planorbidae</taxon>
        <taxon>Biomphalaria</taxon>
    </lineage>
</organism>
<evidence type="ECO:0000313" key="1">
    <source>
        <dbReference type="EMBL" id="KAK0056692.1"/>
    </source>
</evidence>